<dbReference type="InterPro" id="IPR012910">
    <property type="entry name" value="Plug_dom"/>
</dbReference>
<feature type="domain" description="TonB-dependent receptor-like beta-barrel" evidence="10">
    <location>
        <begin position="416"/>
        <end position="992"/>
    </location>
</feature>
<protein>
    <submittedName>
        <fullName evidence="12">TonB-linked SusC/RagA family outer membrane protein</fullName>
    </submittedName>
</protein>
<dbReference type="GO" id="GO:0009279">
    <property type="term" value="C:cell outer membrane"/>
    <property type="evidence" value="ECO:0007669"/>
    <property type="project" value="UniProtKB-SubCell"/>
</dbReference>
<reference evidence="12 13" key="1">
    <citation type="submission" date="2018-03" db="EMBL/GenBank/DDBJ databases">
        <title>Genomic Encyclopedia of Type Strains, Phase III (KMG-III): the genomes of soil and plant-associated and newly described type strains.</title>
        <authorList>
            <person name="Whitman W."/>
        </authorList>
    </citation>
    <scope>NUCLEOTIDE SEQUENCE [LARGE SCALE GENOMIC DNA]</scope>
    <source>
        <strain evidence="12 13">CGMCC 1.9313</strain>
    </source>
</reference>
<dbReference type="InterPro" id="IPR039426">
    <property type="entry name" value="TonB-dep_rcpt-like"/>
</dbReference>
<dbReference type="Gene3D" id="2.40.170.20">
    <property type="entry name" value="TonB-dependent receptor, beta-barrel domain"/>
    <property type="match status" value="1"/>
</dbReference>
<keyword evidence="7 8" id="KW-0998">Cell outer membrane</keyword>
<dbReference type="SUPFAM" id="SSF49464">
    <property type="entry name" value="Carboxypeptidase regulatory domain-like"/>
    <property type="match status" value="1"/>
</dbReference>
<dbReference type="InterPro" id="IPR000531">
    <property type="entry name" value="Beta-barrel_TonB"/>
</dbReference>
<dbReference type="RefSeq" id="WP_106294780.1">
    <property type="nucleotide sequence ID" value="NZ_PVTH01000011.1"/>
</dbReference>
<dbReference type="Pfam" id="PF00593">
    <property type="entry name" value="TonB_dep_Rec_b-barrel"/>
    <property type="match status" value="1"/>
</dbReference>
<evidence type="ECO:0000256" key="4">
    <source>
        <dbReference type="ARBA" id="ARBA00022692"/>
    </source>
</evidence>
<comment type="caution">
    <text evidence="12">The sequence shown here is derived from an EMBL/GenBank/DDBJ whole genome shotgun (WGS) entry which is preliminary data.</text>
</comment>
<evidence type="ECO:0000256" key="2">
    <source>
        <dbReference type="ARBA" id="ARBA00022448"/>
    </source>
</evidence>
<evidence type="ECO:0000256" key="7">
    <source>
        <dbReference type="ARBA" id="ARBA00023237"/>
    </source>
</evidence>
<keyword evidence="4 8" id="KW-0812">Transmembrane</keyword>
<gene>
    <name evidence="12" type="ORF">B0I27_1111</name>
</gene>
<dbReference type="InterPro" id="IPR037066">
    <property type="entry name" value="Plug_dom_sf"/>
</dbReference>
<dbReference type="Gene3D" id="2.170.130.10">
    <property type="entry name" value="TonB-dependent receptor, plug domain"/>
    <property type="match status" value="1"/>
</dbReference>
<sequence>MGRKTTFLIISLWLCCMQLVAQEREVKGLVKDQQGIGLAGVSVKVKNSAKGVSTDVNGAFTITVSPNATLVFTSIGFITKEQSVGSSREISVTMSDDNKQLDEVVVIGYGTASKKDVTGAVSSVKAAQLENENPQNVTDILRGNIPGLNVGLSSSAKGGGDLLVRGKTTLSASTSPLIVLDGVIYSGQLSDINPNDIESVDVLKDASSLAVFGAKAATGVVAITTKKGKSSTPTITVNTNVGLASLARDQKVYDGPGFLRWRSDVMRSGAATPGYLYDHPDNLPEGITMQQWLNGQSGDPQDLWLNRLGLVANEKKNFLEGKSINWYDEIFRTGLRQDHTLSMSGRKDEITYYMSLGYLKNENLIEGGEFSTVRARVNLEGKAAKFLTVGMNLQFADRDEGSIEAAWGELTALSPYGDMYNENGTLRRIPTDDNGLNARNPFLNPTYNDRMDKQSTLFGSLYAKATLPFGITYQLNFSPGLDNYRTFNHLSSLNPNVTTPGGSVTRANETRYNWQVDNLLKWNRTFNKIHSVDVTLLANAEKYQTWWTQGGNEGFVPNDQLGYHNLSSGIKPVVNSEDKIYTGDALMARLNYGLLQRYNFTVSVRRDGYSVFGSQNKRATFPAAAFAWTFTEEPFMKSALSWLGYGKLRLSYGINGNRDLRNPDNNTVDPYAALTQLNVGKYQLVNNSGSASEVNTIIINNRMGNDNLKWEQTKSFNAGLDFSVLNDRLSGTLEVYDKKTNDLLIRQTLSNVSGYVNVNSNLAKVTNRGFEFSLNSKNVRSEKFSWNTNVNLFLNRNTIDALATPNDDIGNGWFIGRDIDVIWDYKILGVWQENEVEEANKFNKGIKAGDFKLLDVDGNYIYNDQDKQFLGYKSPRFIWAMRNEFNLFGNIDFSFQLLSNWGQKKEFNQARNQPGSVGFGRTSSYVVPYWTPENPLNDYARLNSGLSGTSFNVFRDNSFIRLNTVALAYSIPQGISDRLRFKSAKIYMNINNAALYAPTWDYWDPQNNGPTPRYYTLGLNVSL</sequence>
<comment type="subcellular location">
    <subcellularLocation>
        <location evidence="1 8">Cell outer membrane</location>
        <topology evidence="1 8">Multi-pass membrane protein</topology>
    </subcellularLocation>
</comment>
<dbReference type="OrthoDB" id="9768177at2"/>
<evidence type="ECO:0000256" key="1">
    <source>
        <dbReference type="ARBA" id="ARBA00004571"/>
    </source>
</evidence>
<keyword evidence="3 8" id="KW-1134">Transmembrane beta strand</keyword>
<evidence type="ECO:0000256" key="3">
    <source>
        <dbReference type="ARBA" id="ARBA00022452"/>
    </source>
</evidence>
<dbReference type="PROSITE" id="PS52016">
    <property type="entry name" value="TONB_DEPENDENT_REC_3"/>
    <property type="match status" value="1"/>
</dbReference>
<dbReference type="EMBL" id="PVTH01000011">
    <property type="protein sequence ID" value="PRY49445.1"/>
    <property type="molecule type" value="Genomic_DNA"/>
</dbReference>
<dbReference type="InterPro" id="IPR036942">
    <property type="entry name" value="Beta-barrel_TonB_sf"/>
</dbReference>
<evidence type="ECO:0000313" key="13">
    <source>
        <dbReference type="Proteomes" id="UP000238034"/>
    </source>
</evidence>
<evidence type="ECO:0000313" key="12">
    <source>
        <dbReference type="EMBL" id="PRY49445.1"/>
    </source>
</evidence>
<keyword evidence="5 9" id="KW-0798">TonB box</keyword>
<proteinExistence type="inferred from homology"/>
<dbReference type="Pfam" id="PF13715">
    <property type="entry name" value="CarbopepD_reg_2"/>
    <property type="match status" value="1"/>
</dbReference>
<dbReference type="InterPro" id="IPR008969">
    <property type="entry name" value="CarboxyPept-like_regulatory"/>
</dbReference>
<dbReference type="InterPro" id="IPR023996">
    <property type="entry name" value="TonB-dep_OMP_SusC/RagA"/>
</dbReference>
<dbReference type="SUPFAM" id="SSF56935">
    <property type="entry name" value="Porins"/>
    <property type="match status" value="1"/>
</dbReference>
<organism evidence="12 13">
    <name type="scientific">Arcticibacter pallidicorallinus</name>
    <dbReference type="NCBI Taxonomy" id="1259464"/>
    <lineage>
        <taxon>Bacteria</taxon>
        <taxon>Pseudomonadati</taxon>
        <taxon>Bacteroidota</taxon>
        <taxon>Sphingobacteriia</taxon>
        <taxon>Sphingobacteriales</taxon>
        <taxon>Sphingobacteriaceae</taxon>
        <taxon>Arcticibacter</taxon>
    </lineage>
</organism>
<feature type="domain" description="TonB-dependent receptor plug" evidence="11">
    <location>
        <begin position="114"/>
        <end position="220"/>
    </location>
</feature>
<dbReference type="NCBIfam" id="TIGR04056">
    <property type="entry name" value="OMP_RagA_SusC"/>
    <property type="match status" value="1"/>
</dbReference>
<dbReference type="NCBIfam" id="TIGR04057">
    <property type="entry name" value="SusC_RagA_signa"/>
    <property type="match status" value="1"/>
</dbReference>
<dbReference type="AlphaFoldDB" id="A0A2T0TUW5"/>
<dbReference type="Gene3D" id="2.60.40.1120">
    <property type="entry name" value="Carboxypeptidase-like, regulatory domain"/>
    <property type="match status" value="1"/>
</dbReference>
<keyword evidence="13" id="KW-1185">Reference proteome</keyword>
<comment type="similarity">
    <text evidence="8 9">Belongs to the TonB-dependent receptor family.</text>
</comment>
<name>A0A2T0TUW5_9SPHI</name>
<dbReference type="InterPro" id="IPR023997">
    <property type="entry name" value="TonB-dep_OMP_SusC/RagA_CS"/>
</dbReference>
<evidence type="ECO:0000256" key="8">
    <source>
        <dbReference type="PROSITE-ProRule" id="PRU01360"/>
    </source>
</evidence>
<dbReference type="Pfam" id="PF07715">
    <property type="entry name" value="Plug"/>
    <property type="match status" value="1"/>
</dbReference>
<evidence type="ECO:0000259" key="11">
    <source>
        <dbReference type="Pfam" id="PF07715"/>
    </source>
</evidence>
<evidence type="ECO:0000256" key="6">
    <source>
        <dbReference type="ARBA" id="ARBA00023136"/>
    </source>
</evidence>
<evidence type="ECO:0000256" key="9">
    <source>
        <dbReference type="RuleBase" id="RU003357"/>
    </source>
</evidence>
<keyword evidence="6 8" id="KW-0472">Membrane</keyword>
<evidence type="ECO:0000259" key="10">
    <source>
        <dbReference type="Pfam" id="PF00593"/>
    </source>
</evidence>
<evidence type="ECO:0000256" key="5">
    <source>
        <dbReference type="ARBA" id="ARBA00023077"/>
    </source>
</evidence>
<keyword evidence="2 8" id="KW-0813">Transport</keyword>
<dbReference type="Proteomes" id="UP000238034">
    <property type="component" value="Unassembled WGS sequence"/>
</dbReference>
<accession>A0A2T0TUW5</accession>